<feature type="compositionally biased region" description="Low complexity" evidence="1">
    <location>
        <begin position="142"/>
        <end position="175"/>
    </location>
</feature>
<feature type="compositionally biased region" description="Basic and acidic residues" evidence="1">
    <location>
        <begin position="288"/>
        <end position="304"/>
    </location>
</feature>
<feature type="compositionally biased region" description="Polar residues" evidence="1">
    <location>
        <begin position="203"/>
        <end position="214"/>
    </location>
</feature>
<dbReference type="EMBL" id="DF933843">
    <property type="protein sequence ID" value="GAM43375.1"/>
    <property type="molecule type" value="Genomic_DNA"/>
</dbReference>
<feature type="compositionally biased region" description="Basic and acidic residues" evidence="1">
    <location>
        <begin position="56"/>
        <end position="66"/>
    </location>
</feature>
<dbReference type="PANTHER" id="PTHR39606">
    <property type="entry name" value="SURFACE PROTEIN, PUTATIVE-RELATED"/>
    <property type="match status" value="1"/>
</dbReference>
<feature type="compositionally biased region" description="Polar residues" evidence="1">
    <location>
        <begin position="115"/>
        <end position="129"/>
    </location>
</feature>
<feature type="compositionally biased region" description="Polar residues" evidence="1">
    <location>
        <begin position="30"/>
        <end position="49"/>
    </location>
</feature>
<feature type="compositionally biased region" description="Low complexity" evidence="1">
    <location>
        <begin position="221"/>
        <end position="251"/>
    </location>
</feature>
<dbReference type="PANTHER" id="PTHR39606:SF1">
    <property type="entry name" value="CELL SURFACE PROTEIN"/>
    <property type="match status" value="1"/>
</dbReference>
<reference evidence="3" key="1">
    <citation type="journal article" date="2015" name="Genome Announc.">
        <title>Draft genome sequence of Talaromyces cellulolyticus strain Y-94, a source of lignocellulosic biomass-degrading enzymes.</title>
        <authorList>
            <person name="Fujii T."/>
            <person name="Koike H."/>
            <person name="Sawayama S."/>
            <person name="Yano S."/>
            <person name="Inoue H."/>
        </authorList>
    </citation>
    <scope>NUCLEOTIDE SEQUENCE [LARGE SCALE GENOMIC DNA]</scope>
    <source>
        <strain evidence="3">Y-94</strain>
    </source>
</reference>
<organism evidence="2 3">
    <name type="scientific">Talaromyces pinophilus</name>
    <name type="common">Penicillium pinophilum</name>
    <dbReference type="NCBI Taxonomy" id="128442"/>
    <lineage>
        <taxon>Eukaryota</taxon>
        <taxon>Fungi</taxon>
        <taxon>Dikarya</taxon>
        <taxon>Ascomycota</taxon>
        <taxon>Pezizomycotina</taxon>
        <taxon>Eurotiomycetes</taxon>
        <taxon>Eurotiomycetidae</taxon>
        <taxon>Eurotiales</taxon>
        <taxon>Trichocomaceae</taxon>
        <taxon>Talaromyces</taxon>
        <taxon>Talaromyces sect. Talaromyces</taxon>
    </lineage>
</organism>
<keyword evidence="3" id="KW-1185">Reference proteome</keyword>
<feature type="region of interest" description="Disordered" evidence="1">
    <location>
        <begin position="288"/>
        <end position="325"/>
    </location>
</feature>
<evidence type="ECO:0000313" key="2">
    <source>
        <dbReference type="EMBL" id="GAM43375.1"/>
    </source>
</evidence>
<dbReference type="Proteomes" id="UP000053095">
    <property type="component" value="Unassembled WGS sequence"/>
</dbReference>
<evidence type="ECO:0000256" key="1">
    <source>
        <dbReference type="SAM" id="MobiDB-lite"/>
    </source>
</evidence>
<feature type="compositionally biased region" description="Polar residues" evidence="1">
    <location>
        <begin position="67"/>
        <end position="85"/>
    </location>
</feature>
<feature type="compositionally biased region" description="Low complexity" evidence="1">
    <location>
        <begin position="17"/>
        <end position="29"/>
    </location>
</feature>
<sequence>MASSSTNYNRSATTDFQPQQQPQQSHQAQESVPNLSSYETGPANNTAGPHQSDLANKLDPRVDSDLNNRAQYAPGTTTTSNSHPGATSYAADPQANNTLGPHESDIKNKFDPRVNSKTGEMTTKTTNRDGTGPRKEPVNQGNNSTNFDTTPTTTSDYPSSSPGHTSSSTKPSTSGGVVGGSSTGAPAVPSPVSTPTGYGREQGSYNPATGTGYTPTHREQQQAATQPATVPTAATTAGTRTTDTGASASGSKGVAGGIKGVVAGIHGAGESIRGTVNAAVDRAFNEPEGVAKNEAIGREGEYEARSGQFAPSTKQREGFNTQNRT</sequence>
<gene>
    <name evidence="2" type="ORF">TCE0_047r18132</name>
</gene>
<protein>
    <submittedName>
        <fullName evidence="2">Uncharacterized protein</fullName>
    </submittedName>
</protein>
<evidence type="ECO:0000313" key="3">
    <source>
        <dbReference type="Proteomes" id="UP000053095"/>
    </source>
</evidence>
<feature type="compositionally biased region" description="Polar residues" evidence="1">
    <location>
        <begin position="1"/>
        <end position="16"/>
    </location>
</feature>
<name>A0A0B8MZ69_TALPI</name>
<dbReference type="AlphaFoldDB" id="A0A0B8MZ69"/>
<feature type="compositionally biased region" description="Polar residues" evidence="1">
    <location>
        <begin position="309"/>
        <end position="325"/>
    </location>
</feature>
<feature type="compositionally biased region" description="Basic and acidic residues" evidence="1">
    <location>
        <begin position="102"/>
        <end position="114"/>
    </location>
</feature>
<accession>A0A0B8MZ69</accession>
<feature type="region of interest" description="Disordered" evidence="1">
    <location>
        <begin position="1"/>
        <end position="251"/>
    </location>
</feature>
<proteinExistence type="predicted"/>